<feature type="compositionally biased region" description="Low complexity" evidence="4">
    <location>
        <begin position="1159"/>
        <end position="1172"/>
    </location>
</feature>
<feature type="region of interest" description="Disordered" evidence="4">
    <location>
        <begin position="1295"/>
        <end position="1378"/>
    </location>
</feature>
<evidence type="ECO:0000256" key="2">
    <source>
        <dbReference type="PROSITE-ProRule" id="PRU00339"/>
    </source>
</evidence>
<dbReference type="GO" id="GO:0101031">
    <property type="term" value="C:protein folding chaperone complex"/>
    <property type="evidence" value="ECO:0007669"/>
    <property type="project" value="TreeGrafter"/>
</dbReference>
<dbReference type="InterPro" id="IPR051966">
    <property type="entry name" value="RPAP3"/>
</dbReference>
<feature type="repeat" description="TPR" evidence="2">
    <location>
        <begin position="1177"/>
        <end position="1210"/>
    </location>
</feature>
<feature type="compositionally biased region" description="Basic residues" evidence="4">
    <location>
        <begin position="104"/>
        <end position="113"/>
    </location>
</feature>
<feature type="compositionally biased region" description="Basic and acidic residues" evidence="4">
    <location>
        <begin position="2249"/>
        <end position="2259"/>
    </location>
</feature>
<organism evidence="5 6">
    <name type="scientific">Apatococcus lobatus</name>
    <dbReference type="NCBI Taxonomy" id="904363"/>
    <lineage>
        <taxon>Eukaryota</taxon>
        <taxon>Viridiplantae</taxon>
        <taxon>Chlorophyta</taxon>
        <taxon>core chlorophytes</taxon>
        <taxon>Trebouxiophyceae</taxon>
        <taxon>Chlorellales</taxon>
        <taxon>Chlorellaceae</taxon>
        <taxon>Apatococcus</taxon>
    </lineage>
</organism>
<feature type="compositionally biased region" description="Polar residues" evidence="4">
    <location>
        <begin position="718"/>
        <end position="730"/>
    </location>
</feature>
<feature type="compositionally biased region" description="Low complexity" evidence="4">
    <location>
        <begin position="1571"/>
        <end position="1588"/>
    </location>
</feature>
<feature type="compositionally biased region" description="Polar residues" evidence="4">
    <location>
        <begin position="850"/>
        <end position="861"/>
    </location>
</feature>
<evidence type="ECO:0000313" key="6">
    <source>
        <dbReference type="Proteomes" id="UP001438707"/>
    </source>
</evidence>
<dbReference type="EMBL" id="JALJOS010000018">
    <property type="protein sequence ID" value="KAK9827547.1"/>
    <property type="molecule type" value="Genomic_DNA"/>
</dbReference>
<feature type="region of interest" description="Disordered" evidence="4">
    <location>
        <begin position="274"/>
        <end position="337"/>
    </location>
</feature>
<feature type="region of interest" description="Disordered" evidence="4">
    <location>
        <begin position="101"/>
        <end position="136"/>
    </location>
</feature>
<feature type="region of interest" description="Disordered" evidence="4">
    <location>
        <begin position="1628"/>
        <end position="1669"/>
    </location>
</feature>
<feature type="region of interest" description="Disordered" evidence="4">
    <location>
        <begin position="1716"/>
        <end position="1783"/>
    </location>
</feature>
<sequence length="2445" mass="258729">MDSSALEALSGPLGALEQQRFDNMSTQDISQQDDLDLLERLEAYMRKIDMPELAEAAHNRRSWLSQAEGTDSGAPPGQSAVPSEADADWQDDLKRADNNLRTAHSSHLRRHQPVRGTLTSTREVVPTMPDDQDDQCRPLTWTETRAWATQERIKGNEAYKVKDYKQALDKYNCALELDASDAEAFGNRAAVYSQLKEWTKAEADCSQALCLRPEYNKVRIRRASANMQLNNPAAALEDAMVVTSSKPGHKEALRLEERARQLLEQTTTRLVVEETDLPDTPTAALSGSFCSGAEEPGTTSAPECKENVLAQQVSDDEELPEADESEDGAKQPASSTGKAASLLMAAGNFQKASHTLAEALRTGASSAAMHLQLAQCHLALENYESAVYQAKLAVHLAKDNGVPAHICLASARLALGDLHGAHATLGSIRPSATQVEKVQVDKELRKIEKLQAAAQEQAQQKLDRKGISRYQSVEIEEVSEDAPDQDAEMGVKDILRKALKDANTLLRSQMDQRDRSRNVEQISLRNAQRARRRAACQERAEAIKAQADTSFHQGRHRDADEMYGQCLQLQPGWWQAHSNRCAARLKLSDFIGAAEDATQALQSQPNHTRILGRRACARRALGDDAGADQDDKRIAELKASAMPQAPLLPSQVSGAPHSSDAHIAIPGTASGPGHLSPEQPAILPPSAQPDTSKIILTSQVSMPAAVSERNHPDHSHKPSSPQQDANATLVATSSPSAASGPPEATQSPPDISGRAQRSPGLSSPEISSAADTASPQVLPAPSIWLGEAAEGTSLEENVPLQEAASAAEQTGGDAEAPSAGQCYLSAHPDSEQHPQDAATHVPPKGGPVQANATSQTFSQNRAAGGSSAEEPHGSQTDQQSESANQPAQVKAASTLSLAEAADLSDGAIRSGSDPAEGDGIQTASRTPLEPSSAAQLHEDQRQFSSDSTKENSSLKANPPAQQGSDESDTTLCAPRTPDLPLSTSPLRRQKQSTPHAPDASQSSEQSILAPASSHQKSVPTKGTHLPQAVRGSASATTSDERSHSGVEPLRSISDAQPTAASLSSSKDTADDKTPVPAASSEFVTPAGTASPAAHSLATGSASLDSDRSGLSPFPAASETKGHAAEQHQNQTSPREARHRDGPAAVAGDPVQARGKRPEAPATSTGTSSADAAIQERSARERDIGNARFKVNDLPGALACYSRAINIDPGSHLAFSNRALVYLRLGNASEAFSDCSRAIKLEDQPHMKTHHRMACALRDLGRLKEANDVYAHLLRMRPKDMAFRREHEALQEMLTAGQPRVSKPTGPAQQATSPADTAAAATSSPSQEAGSMSAATSAAPQPADMSQPAATVVQTSSMQKGKTSAQHPQQLHQPQQLEQEADPALGHSFTAAFDQNEPSTTVAMLQKPYQGVQIPVKAPPAMFEDLPEHPEKPCSQSDASKTALRSPQAQSLIASAPSELSAEAAGSTLSMSSGNASEPYTPAASRNDGPRQTADTQAVAAQPDQHLKPAAISTMQAGPDVLKLESVSPDFAGKSHSPTAAIPRAGAQADRPSSMQPAAASSARLHDSQPMALASSRSAASPSGSPASAYVQHTHQAAAIVSEAEHTSARVAALVSDAAATPTAAAEMNPVVQSQNEPPTNAALARPPSPGTAGAVPALQQQRPATEAPSLHESMPLHRAAQQHRVQPSANVTALAQQPIASAADLRSPHIWSPVTGCFQGRSNGASSSHPQGSPASMHSSDLMSSVPTSQQDYFEEDLPSPFSSPPQRPRRPEPMYAEEAESSHEDCTWSFIRPFRSSEPKRGADAGAGRLDDQIVTEQVSAMPAPLAECETVANGPDSKQVTVQDLTAKIKAAVNDMPDSLQSRRPGQPLDQYVGSAESLSQPWARDLLGHAASTTEVLEQMLEEGPPEGMDLSTYMEMVRCASMAAHPDSDSLLEDARSMPDEAPLDDSPDTMQVSPAGSPRKAAAHASFRSMQMAADAAADAALKGHMQAFQNTAAMPTGHQKAFQESAAASNRIEHGFPETAASAGRNPARFSKAGLELHRQLMAQGAEYIPVDEDDCTEYSSDGDTGAGWIHPPAGADPTFLVDLSDVHAQQGQADVAVFQEMGNRIERVYPSCSSIPASPHPALTGLPHQLSSASHASGPGNGIKPLKEMPPIIAQAKALHTDSGKAKAGANLPGISGTPPGAKPSGHAQSFSPRSRQADTISEALEPPKQTRDHVLQPGSDLEPQTSPTSKKGPSPSQGASDKAEASKHDGLPKGISENVAQRPPDLSFESGLTSKMAALNALLNYEPPPTSDEVEAKRSELQRASEEAKAWSASCPVEAAQANREIDNEEERAERNRIKKAKTVAAMQENVPSEVLFNIYDMLMTASRTSVDDGLLQHIARAIKASYGTDSEEWAEDFVENLPPARQFSLLKAMVHVCSDESGAGNLHDPEKYLGFS</sequence>
<dbReference type="Gene3D" id="1.25.40.10">
    <property type="entry name" value="Tetratricopeptide repeat domain"/>
    <property type="match status" value="4"/>
</dbReference>
<accession>A0AAW1R1D8</accession>
<feature type="compositionally biased region" description="Polar residues" evidence="4">
    <location>
        <begin position="1433"/>
        <end position="1449"/>
    </location>
</feature>
<dbReference type="SMART" id="SM00028">
    <property type="entry name" value="TPR"/>
    <property type="match status" value="8"/>
</dbReference>
<evidence type="ECO:0000256" key="4">
    <source>
        <dbReference type="SAM" id="MobiDB-lite"/>
    </source>
</evidence>
<evidence type="ECO:0000313" key="5">
    <source>
        <dbReference type="EMBL" id="KAK9827547.1"/>
    </source>
</evidence>
<dbReference type="Pfam" id="PF13414">
    <property type="entry name" value="TPR_11"/>
    <property type="match status" value="1"/>
</dbReference>
<feature type="compositionally biased region" description="Low complexity" evidence="4">
    <location>
        <begin position="1450"/>
        <end position="1466"/>
    </location>
</feature>
<feature type="region of interest" description="Disordered" evidence="4">
    <location>
        <begin position="1528"/>
        <end position="1590"/>
    </location>
</feature>
<evidence type="ECO:0000256" key="3">
    <source>
        <dbReference type="SAM" id="Coils"/>
    </source>
</evidence>
<dbReference type="PROSITE" id="PS50005">
    <property type="entry name" value="TPR"/>
    <property type="match status" value="1"/>
</dbReference>
<feature type="compositionally biased region" description="Low complexity" evidence="4">
    <location>
        <begin position="2231"/>
        <end position="2246"/>
    </location>
</feature>
<feature type="compositionally biased region" description="Polar residues" evidence="4">
    <location>
        <begin position="942"/>
        <end position="964"/>
    </location>
</feature>
<dbReference type="InterPro" id="IPR011990">
    <property type="entry name" value="TPR-like_helical_dom_sf"/>
</dbReference>
<dbReference type="Proteomes" id="UP001438707">
    <property type="component" value="Unassembled WGS sequence"/>
</dbReference>
<dbReference type="PANTHER" id="PTHR46423:SF1">
    <property type="entry name" value="RNA POLYMERASE II-ASSOCIATED PROTEIN 3"/>
    <property type="match status" value="1"/>
</dbReference>
<feature type="compositionally biased region" description="Polar residues" evidence="4">
    <location>
        <begin position="873"/>
        <end position="896"/>
    </location>
</feature>
<protein>
    <submittedName>
        <fullName evidence="5">Uncharacterized protein</fullName>
    </submittedName>
</protein>
<name>A0AAW1R1D8_9CHLO</name>
<reference evidence="5 6" key="1">
    <citation type="journal article" date="2024" name="Nat. Commun.">
        <title>Phylogenomics reveals the evolutionary origins of lichenization in chlorophyte algae.</title>
        <authorList>
            <person name="Puginier C."/>
            <person name="Libourel C."/>
            <person name="Otte J."/>
            <person name="Skaloud P."/>
            <person name="Haon M."/>
            <person name="Grisel S."/>
            <person name="Petersen M."/>
            <person name="Berrin J.G."/>
            <person name="Delaux P.M."/>
            <person name="Dal Grande F."/>
            <person name="Keller J."/>
        </authorList>
    </citation>
    <scope>NUCLEOTIDE SEQUENCE [LARGE SCALE GENOMIC DNA]</scope>
    <source>
        <strain evidence="5 6">SAG 2145</strain>
    </source>
</reference>
<dbReference type="InterPro" id="IPR019734">
    <property type="entry name" value="TPR_rpt"/>
</dbReference>
<feature type="compositionally biased region" description="Polar residues" evidence="4">
    <location>
        <begin position="2194"/>
        <end position="2207"/>
    </location>
</feature>
<feature type="region of interest" description="Disordered" evidence="4">
    <location>
        <begin position="2127"/>
        <end position="2277"/>
    </location>
</feature>
<keyword evidence="3" id="KW-0175">Coiled coil</keyword>
<keyword evidence="6" id="KW-1185">Reference proteome</keyword>
<comment type="caution">
    <text evidence="5">The sequence shown here is derived from an EMBL/GenBank/DDBJ whole genome shotgun (WGS) entry which is preliminary data.</text>
</comment>
<feature type="region of interest" description="Disordered" evidence="4">
    <location>
        <begin position="65"/>
        <end position="86"/>
    </location>
</feature>
<feature type="region of interest" description="Disordered" evidence="4">
    <location>
        <begin position="1421"/>
        <end position="1499"/>
    </location>
</feature>
<feature type="compositionally biased region" description="Low complexity" evidence="4">
    <location>
        <begin position="1306"/>
        <end position="1326"/>
    </location>
</feature>
<dbReference type="PANTHER" id="PTHR46423">
    <property type="entry name" value="RNA POLYMERASE II-ASSOCIATED PROTEIN 3"/>
    <property type="match status" value="1"/>
</dbReference>
<feature type="compositionally biased region" description="Basic and acidic residues" evidence="4">
    <location>
        <begin position="2302"/>
        <end position="2317"/>
    </location>
</feature>
<feature type="compositionally biased region" description="Polar residues" evidence="4">
    <location>
        <begin position="1720"/>
        <end position="1752"/>
    </location>
</feature>
<feature type="compositionally biased region" description="Low complexity" evidence="4">
    <location>
        <begin position="1365"/>
        <end position="1377"/>
    </location>
</feature>
<feature type="compositionally biased region" description="Polar residues" evidence="4">
    <location>
        <begin position="759"/>
        <end position="775"/>
    </location>
</feature>
<feature type="coiled-coil region" evidence="3">
    <location>
        <begin position="437"/>
        <end position="464"/>
    </location>
</feature>
<feature type="compositionally biased region" description="Low complexity" evidence="4">
    <location>
        <begin position="1551"/>
        <end position="1562"/>
    </location>
</feature>
<dbReference type="Pfam" id="PF13432">
    <property type="entry name" value="TPR_16"/>
    <property type="match status" value="1"/>
</dbReference>
<feature type="compositionally biased region" description="Polar residues" evidence="4">
    <location>
        <begin position="1347"/>
        <end position="1364"/>
    </location>
</feature>
<feature type="region of interest" description="Disordered" evidence="4">
    <location>
        <begin position="2292"/>
        <end position="2343"/>
    </location>
</feature>
<feature type="compositionally biased region" description="Polar residues" evidence="4">
    <location>
        <begin position="981"/>
        <end position="1020"/>
    </location>
</feature>
<dbReference type="SUPFAM" id="SSF48452">
    <property type="entry name" value="TPR-like"/>
    <property type="match status" value="4"/>
</dbReference>
<feature type="region of interest" description="Disordered" evidence="4">
    <location>
        <begin position="643"/>
        <end position="689"/>
    </location>
</feature>
<feature type="region of interest" description="Disordered" evidence="4">
    <location>
        <begin position="703"/>
        <end position="1180"/>
    </location>
</feature>
<keyword evidence="1 2" id="KW-0802">TPR repeat</keyword>
<feature type="region of interest" description="Disordered" evidence="4">
    <location>
        <begin position="1934"/>
        <end position="1968"/>
    </location>
</feature>
<evidence type="ECO:0000256" key="1">
    <source>
        <dbReference type="ARBA" id="ARBA00022803"/>
    </source>
</evidence>
<feature type="compositionally biased region" description="Low complexity" evidence="4">
    <location>
        <begin position="731"/>
        <end position="744"/>
    </location>
</feature>
<feature type="compositionally biased region" description="Acidic residues" evidence="4">
    <location>
        <begin position="314"/>
        <end position="326"/>
    </location>
</feature>
<feature type="compositionally biased region" description="Polar residues" evidence="4">
    <location>
        <begin position="1467"/>
        <end position="1477"/>
    </location>
</feature>
<feature type="compositionally biased region" description="Polar residues" evidence="4">
    <location>
        <begin position="1327"/>
        <end position="1338"/>
    </location>
</feature>
<feature type="compositionally biased region" description="Polar residues" evidence="4">
    <location>
        <begin position="1053"/>
        <end position="1066"/>
    </location>
</feature>
<proteinExistence type="predicted"/>
<gene>
    <name evidence="5" type="ORF">WJX74_009911</name>
</gene>